<proteinExistence type="predicted"/>
<keyword evidence="2" id="KW-0408">Iron</keyword>
<keyword evidence="1" id="KW-0479">Metal-binding</keyword>
<sequence>MLFTTFGWHYEDHYTFSVNYNHYGAVKQWYGVPGLQAGELEKALKQYLPHLFEKQPDILYHLVTHVSPKILKQQGVNVFKIRQAPGEFVITFPQAYHCGLNLGVLFCFISFVARPYPKTYMHTHIYINVKFNVAEAVNFATSDWLAYGLKCVNRYRLFGRRQAFPHSELVCKLVNKCEKLDNETLDGFGIILSNITRGRPWDFDPTEYAAHKEDVEELEKQKLELDGI</sequence>
<dbReference type="SUPFAM" id="SSF51197">
    <property type="entry name" value="Clavaminate synthase-like"/>
    <property type="match status" value="1"/>
</dbReference>
<evidence type="ECO:0000313" key="5">
    <source>
        <dbReference type="Proteomes" id="UP000023152"/>
    </source>
</evidence>
<comment type="caution">
    <text evidence="4">The sequence shown here is derived from an EMBL/GenBank/DDBJ whole genome shotgun (WGS) entry which is preliminary data.</text>
</comment>
<dbReference type="Proteomes" id="UP000023152">
    <property type="component" value="Unassembled WGS sequence"/>
</dbReference>
<reference evidence="4 5" key="1">
    <citation type="journal article" date="2013" name="Curr. Biol.">
        <title>The Genome of the Foraminiferan Reticulomyxa filosa.</title>
        <authorList>
            <person name="Glockner G."/>
            <person name="Hulsmann N."/>
            <person name="Schleicher M."/>
            <person name="Noegel A.A."/>
            <person name="Eichinger L."/>
            <person name="Gallinger C."/>
            <person name="Pawlowski J."/>
            <person name="Sierra R."/>
            <person name="Euteneuer U."/>
            <person name="Pillet L."/>
            <person name="Moustafa A."/>
            <person name="Platzer M."/>
            <person name="Groth M."/>
            <person name="Szafranski K."/>
            <person name="Schliwa M."/>
        </authorList>
    </citation>
    <scope>NUCLEOTIDE SEQUENCE [LARGE SCALE GENOMIC DNA]</scope>
</reference>
<dbReference type="InterPro" id="IPR003347">
    <property type="entry name" value="JmjC_dom"/>
</dbReference>
<dbReference type="GO" id="GO:0010468">
    <property type="term" value="P:regulation of gene expression"/>
    <property type="evidence" value="ECO:0007669"/>
    <property type="project" value="TreeGrafter"/>
</dbReference>
<evidence type="ECO:0000256" key="2">
    <source>
        <dbReference type="ARBA" id="ARBA00023004"/>
    </source>
</evidence>
<dbReference type="AlphaFoldDB" id="X6P2T7"/>
<keyword evidence="5" id="KW-1185">Reference proteome</keyword>
<evidence type="ECO:0000256" key="1">
    <source>
        <dbReference type="ARBA" id="ARBA00022723"/>
    </source>
</evidence>
<feature type="domain" description="JmjC" evidence="3">
    <location>
        <begin position="1"/>
        <end position="156"/>
    </location>
</feature>
<dbReference type="Gene3D" id="2.60.120.650">
    <property type="entry name" value="Cupin"/>
    <property type="match status" value="1"/>
</dbReference>
<gene>
    <name evidence="4" type="ORF">RFI_04668</name>
</gene>
<dbReference type="Pfam" id="PF02373">
    <property type="entry name" value="JmjC"/>
    <property type="match status" value="1"/>
</dbReference>
<protein>
    <recommendedName>
        <fullName evidence="3">JmjC domain-containing protein</fullName>
    </recommendedName>
</protein>
<dbReference type="PANTHER" id="PTHR10694">
    <property type="entry name" value="LYSINE-SPECIFIC DEMETHYLASE"/>
    <property type="match status" value="1"/>
</dbReference>
<dbReference type="OMA" id="HTHIYIN"/>
<dbReference type="InterPro" id="IPR048615">
    <property type="entry name" value="KDM5_C-hel"/>
</dbReference>
<dbReference type="SMART" id="SM00558">
    <property type="entry name" value="JmjC"/>
    <property type="match status" value="1"/>
</dbReference>
<evidence type="ECO:0000259" key="3">
    <source>
        <dbReference type="PROSITE" id="PS51184"/>
    </source>
</evidence>
<dbReference type="OrthoDB" id="1678912at2759"/>
<dbReference type="Pfam" id="PF21323">
    <property type="entry name" value="KDM5_C-hel"/>
    <property type="match status" value="1"/>
</dbReference>
<dbReference type="PROSITE" id="PS51184">
    <property type="entry name" value="JMJC"/>
    <property type="match status" value="1"/>
</dbReference>
<dbReference type="GO" id="GO:0005634">
    <property type="term" value="C:nucleus"/>
    <property type="evidence" value="ECO:0007669"/>
    <property type="project" value="TreeGrafter"/>
</dbReference>
<dbReference type="EMBL" id="ASPP01004197">
    <property type="protein sequence ID" value="ETO32448.1"/>
    <property type="molecule type" value="Genomic_DNA"/>
</dbReference>
<dbReference type="PANTHER" id="PTHR10694:SF33">
    <property type="entry name" value="LYSINE-SPECIFIC DEMETHYLASE 5"/>
    <property type="match status" value="1"/>
</dbReference>
<dbReference type="GO" id="GO:0000785">
    <property type="term" value="C:chromatin"/>
    <property type="evidence" value="ECO:0007669"/>
    <property type="project" value="TreeGrafter"/>
</dbReference>
<dbReference type="GO" id="GO:0141052">
    <property type="term" value="F:histone H3 demethylase activity"/>
    <property type="evidence" value="ECO:0007669"/>
    <property type="project" value="UniProtKB-ARBA"/>
</dbReference>
<accession>X6P2T7</accession>
<name>X6P2T7_RETFI</name>
<organism evidence="4 5">
    <name type="scientific">Reticulomyxa filosa</name>
    <dbReference type="NCBI Taxonomy" id="46433"/>
    <lineage>
        <taxon>Eukaryota</taxon>
        <taxon>Sar</taxon>
        <taxon>Rhizaria</taxon>
        <taxon>Retaria</taxon>
        <taxon>Foraminifera</taxon>
        <taxon>Monothalamids</taxon>
        <taxon>Reticulomyxidae</taxon>
        <taxon>Reticulomyxa</taxon>
    </lineage>
</organism>
<evidence type="ECO:0000313" key="4">
    <source>
        <dbReference type="EMBL" id="ETO32448.1"/>
    </source>
</evidence>
<dbReference type="GO" id="GO:0046872">
    <property type="term" value="F:metal ion binding"/>
    <property type="evidence" value="ECO:0007669"/>
    <property type="project" value="UniProtKB-KW"/>
</dbReference>